<keyword evidence="4" id="KW-1185">Reference proteome</keyword>
<feature type="transmembrane region" description="Helical" evidence="1">
    <location>
        <begin position="240"/>
        <end position="264"/>
    </location>
</feature>
<dbReference type="InterPro" id="IPR010559">
    <property type="entry name" value="Sig_transdc_His_kin_internal"/>
</dbReference>
<dbReference type="GO" id="GO:0000155">
    <property type="term" value="F:phosphorelay sensor kinase activity"/>
    <property type="evidence" value="ECO:0007669"/>
    <property type="project" value="InterPro"/>
</dbReference>
<dbReference type="InterPro" id="IPR050640">
    <property type="entry name" value="Bact_2-comp_sensor_kinase"/>
</dbReference>
<dbReference type="GO" id="GO:0016020">
    <property type="term" value="C:membrane"/>
    <property type="evidence" value="ECO:0007669"/>
    <property type="project" value="InterPro"/>
</dbReference>
<dbReference type="RefSeq" id="WP_132794086.1">
    <property type="nucleotide sequence ID" value="NZ_SLXM01000003.1"/>
</dbReference>
<keyword evidence="1" id="KW-0812">Transmembrane</keyword>
<dbReference type="PANTHER" id="PTHR34220">
    <property type="entry name" value="SENSOR HISTIDINE KINASE YPDA"/>
    <property type="match status" value="1"/>
</dbReference>
<feature type="domain" description="Signal transduction histidine kinase internal region" evidence="2">
    <location>
        <begin position="286"/>
        <end position="361"/>
    </location>
</feature>
<comment type="caution">
    <text evidence="3">The sequence shown here is derived from an EMBL/GenBank/DDBJ whole genome shotgun (WGS) entry which is preliminary data.</text>
</comment>
<protein>
    <submittedName>
        <fullName evidence="3">Histidine kinase</fullName>
    </submittedName>
</protein>
<dbReference type="OrthoDB" id="9809908at2"/>
<dbReference type="Proteomes" id="UP000294564">
    <property type="component" value="Unassembled WGS sequence"/>
</dbReference>
<sequence length="466" mass="54327">MYKFVSPLKKSILIVFSLHLLAFILLFFTAKISQPDIFRVIPITLSISLIVIFFSILFFENSQNKRRGFLLMSVTIFVLCLFVTNFIDKNYLVLLHIKGFIIGLLGVAFGALSFLIQVLIAKDKSVSDNKKGLVKYSLKQIILIPLSGVIFYSIIIYIGSSYSFNILTVWTELFPIGFLTTFIAFHFLNKIYSKGLEVNRTRNIFLLYLTILTLLVSFLIFSSEAFYLFKGNMVSRITMIAIPIIILHLPYVIYVILLTHFYYLKKLDNQEKEELKQKSLASEINYSLLKKQLSPHFLFNNINVLTGLIEESPYKAIEFSQSLSNVYRYFLDNEKNDVIKLKDEIKFAESYLELMRMRFEDGVQLKLDVNEEALEKYILTNSLQQVLENIFKHNEVSYEVPMEIEICSENNYLQIKNKKNKRYSEFIRRGIGINNIMKRYAFISNSEVEIEESENLYIIRLPLLSD</sequence>
<feature type="transmembrane region" description="Helical" evidence="1">
    <location>
        <begin position="68"/>
        <end position="87"/>
    </location>
</feature>
<feature type="transmembrane region" description="Helical" evidence="1">
    <location>
        <begin position="174"/>
        <end position="192"/>
    </location>
</feature>
<feature type="transmembrane region" description="Helical" evidence="1">
    <location>
        <begin position="99"/>
        <end position="120"/>
    </location>
</feature>
<organism evidence="3 4">
    <name type="scientific">Tenacibaculum skagerrakense</name>
    <dbReference type="NCBI Taxonomy" id="186571"/>
    <lineage>
        <taxon>Bacteria</taxon>
        <taxon>Pseudomonadati</taxon>
        <taxon>Bacteroidota</taxon>
        <taxon>Flavobacteriia</taxon>
        <taxon>Flavobacteriales</taxon>
        <taxon>Flavobacteriaceae</taxon>
        <taxon>Tenacibaculum</taxon>
    </lineage>
</organism>
<evidence type="ECO:0000313" key="3">
    <source>
        <dbReference type="EMBL" id="TCP25705.1"/>
    </source>
</evidence>
<evidence type="ECO:0000256" key="1">
    <source>
        <dbReference type="SAM" id="Phobius"/>
    </source>
</evidence>
<reference evidence="3 4" key="1">
    <citation type="submission" date="2019-03" db="EMBL/GenBank/DDBJ databases">
        <title>Genomic Encyclopedia of Type Strains, Phase IV (KMG-IV): sequencing the most valuable type-strain genomes for metagenomic binning, comparative biology and taxonomic classification.</title>
        <authorList>
            <person name="Goeker M."/>
        </authorList>
    </citation>
    <scope>NUCLEOTIDE SEQUENCE [LARGE SCALE GENOMIC DNA]</scope>
    <source>
        <strain evidence="3 4">DSM 14836</strain>
    </source>
</reference>
<dbReference type="EMBL" id="SLXM01000003">
    <property type="protein sequence ID" value="TCP25705.1"/>
    <property type="molecule type" value="Genomic_DNA"/>
</dbReference>
<gene>
    <name evidence="3" type="ORF">EV195_10364</name>
</gene>
<proteinExistence type="predicted"/>
<keyword evidence="1" id="KW-1133">Transmembrane helix</keyword>
<feature type="transmembrane region" description="Helical" evidence="1">
    <location>
        <begin position="12"/>
        <end position="31"/>
    </location>
</feature>
<feature type="transmembrane region" description="Helical" evidence="1">
    <location>
        <begin position="37"/>
        <end position="59"/>
    </location>
</feature>
<dbReference type="PANTHER" id="PTHR34220:SF7">
    <property type="entry name" value="SENSOR HISTIDINE KINASE YPDA"/>
    <property type="match status" value="1"/>
</dbReference>
<evidence type="ECO:0000313" key="4">
    <source>
        <dbReference type="Proteomes" id="UP000294564"/>
    </source>
</evidence>
<dbReference type="Pfam" id="PF06580">
    <property type="entry name" value="His_kinase"/>
    <property type="match status" value="1"/>
</dbReference>
<keyword evidence="3" id="KW-0808">Transferase</keyword>
<keyword evidence="1" id="KW-0472">Membrane</keyword>
<keyword evidence="3" id="KW-0418">Kinase</keyword>
<dbReference type="AlphaFoldDB" id="A0A4R2NWA8"/>
<evidence type="ECO:0000259" key="2">
    <source>
        <dbReference type="Pfam" id="PF06580"/>
    </source>
</evidence>
<feature type="transmembrane region" description="Helical" evidence="1">
    <location>
        <begin position="204"/>
        <end position="228"/>
    </location>
</feature>
<accession>A0A4R2NWA8</accession>
<name>A0A4R2NWA8_9FLAO</name>
<feature type="transmembrane region" description="Helical" evidence="1">
    <location>
        <begin position="141"/>
        <end position="162"/>
    </location>
</feature>